<dbReference type="SMART" id="SM00421">
    <property type="entry name" value="HTH_LUXR"/>
    <property type="match status" value="1"/>
</dbReference>
<dbReference type="CDD" id="cd06170">
    <property type="entry name" value="LuxR_C_like"/>
    <property type="match status" value="1"/>
</dbReference>
<gene>
    <name evidence="5" type="ORF">FNA46_14410</name>
</gene>
<dbReference type="GO" id="GO:0003677">
    <property type="term" value="F:DNA binding"/>
    <property type="evidence" value="ECO:0007669"/>
    <property type="project" value="UniProtKB-KW"/>
</dbReference>
<dbReference type="SUPFAM" id="SSF46894">
    <property type="entry name" value="C-terminal effector domain of the bipartite response regulators"/>
    <property type="match status" value="1"/>
</dbReference>
<proteinExistence type="predicted"/>
<dbReference type="PANTHER" id="PTHR44688:SF16">
    <property type="entry name" value="DNA-BINDING TRANSCRIPTIONAL ACTIVATOR DEVR_DOSR"/>
    <property type="match status" value="1"/>
</dbReference>
<feature type="domain" description="HTH luxR-type" evidence="4">
    <location>
        <begin position="174"/>
        <end position="240"/>
    </location>
</feature>
<dbReference type="InterPro" id="IPR036388">
    <property type="entry name" value="WH-like_DNA-bd_sf"/>
</dbReference>
<dbReference type="SUPFAM" id="SSF75516">
    <property type="entry name" value="Pheromone-binding domain of LuxR-like quorum-sensing transcription factors"/>
    <property type="match status" value="1"/>
</dbReference>
<dbReference type="InterPro" id="IPR036693">
    <property type="entry name" value="TF_LuxR_autoind-bd_dom_sf"/>
</dbReference>
<evidence type="ECO:0000256" key="2">
    <source>
        <dbReference type="ARBA" id="ARBA00023125"/>
    </source>
</evidence>
<dbReference type="PANTHER" id="PTHR44688">
    <property type="entry name" value="DNA-BINDING TRANSCRIPTIONAL ACTIVATOR DEVR_DOSR"/>
    <property type="match status" value="1"/>
</dbReference>
<dbReference type="Pfam" id="PF03472">
    <property type="entry name" value="Autoind_bind"/>
    <property type="match status" value="1"/>
</dbReference>
<dbReference type="AlphaFoldDB" id="A0A549T7F1"/>
<evidence type="ECO:0000313" key="6">
    <source>
        <dbReference type="Proteomes" id="UP000316801"/>
    </source>
</evidence>
<evidence type="ECO:0000259" key="4">
    <source>
        <dbReference type="PROSITE" id="PS50043"/>
    </source>
</evidence>
<name>A0A549T7F1_9HYPH</name>
<keyword evidence="3" id="KW-0804">Transcription</keyword>
<accession>A0A549T7F1</accession>
<dbReference type="InterPro" id="IPR005143">
    <property type="entry name" value="TF_LuxR_autoind-bd_dom"/>
</dbReference>
<reference evidence="5 6" key="1">
    <citation type="submission" date="2019-07" db="EMBL/GenBank/DDBJ databases">
        <title>Ln-dependent methylotrophs.</title>
        <authorList>
            <person name="Tani A."/>
        </authorList>
    </citation>
    <scope>NUCLEOTIDE SEQUENCE [LARGE SCALE GENOMIC DNA]</scope>
    <source>
        <strain evidence="5 6">SM12</strain>
    </source>
</reference>
<dbReference type="Gene3D" id="1.10.10.10">
    <property type="entry name" value="Winged helix-like DNA-binding domain superfamily/Winged helix DNA-binding domain"/>
    <property type="match status" value="1"/>
</dbReference>
<evidence type="ECO:0000313" key="5">
    <source>
        <dbReference type="EMBL" id="TRL37804.1"/>
    </source>
</evidence>
<dbReference type="RefSeq" id="WP_143125910.1">
    <property type="nucleotide sequence ID" value="NZ_VJMG01000038.1"/>
</dbReference>
<dbReference type="Proteomes" id="UP000316801">
    <property type="component" value="Unassembled WGS sequence"/>
</dbReference>
<dbReference type="InterPro" id="IPR000792">
    <property type="entry name" value="Tscrpt_reg_LuxR_C"/>
</dbReference>
<sequence length="243" mass="27470">MLNRPLFRRADNLEEFVDLASVPRHRFIHNHPFMERLRKAVPFDFVAVSGLDIDRFRFGSAQSLDTDFPPAFLEAYYGERLHLTDPFVLLSKLSEGVVIESEVLKDVELPERLAYLLETFNVRNRTLFPIRRGDQMYGSVGFTRVTPFDPDEIAFLGAIAKSAHTEITRPLMERFAAAEMKLSTGELTCLRLASGGLTSEQIAAESGYQVDTVNTYIKNATKKIGASNRTQAIAEAIRRRLID</sequence>
<dbReference type="PROSITE" id="PS50043">
    <property type="entry name" value="HTH_LUXR_2"/>
    <property type="match status" value="1"/>
</dbReference>
<protein>
    <submittedName>
        <fullName evidence="5">LuxR family transcriptional regulator</fullName>
    </submittedName>
</protein>
<comment type="caution">
    <text evidence="5">The sequence shown here is derived from an EMBL/GenBank/DDBJ whole genome shotgun (WGS) entry which is preliminary data.</text>
</comment>
<keyword evidence="6" id="KW-1185">Reference proteome</keyword>
<dbReference type="Pfam" id="PF00196">
    <property type="entry name" value="GerE"/>
    <property type="match status" value="1"/>
</dbReference>
<dbReference type="Gene3D" id="3.30.450.80">
    <property type="entry name" value="Transcription factor LuxR-like, autoinducer-binding domain"/>
    <property type="match status" value="1"/>
</dbReference>
<dbReference type="EMBL" id="VJMG01000038">
    <property type="protein sequence ID" value="TRL37804.1"/>
    <property type="molecule type" value="Genomic_DNA"/>
</dbReference>
<keyword evidence="1" id="KW-0805">Transcription regulation</keyword>
<keyword evidence="2" id="KW-0238">DNA-binding</keyword>
<dbReference type="InterPro" id="IPR016032">
    <property type="entry name" value="Sig_transdc_resp-reg_C-effctor"/>
</dbReference>
<evidence type="ECO:0000256" key="3">
    <source>
        <dbReference type="ARBA" id="ARBA00023163"/>
    </source>
</evidence>
<evidence type="ECO:0000256" key="1">
    <source>
        <dbReference type="ARBA" id="ARBA00023015"/>
    </source>
</evidence>
<organism evidence="5 6">
    <name type="scientific">Rhizobium straminoryzae</name>
    <dbReference type="NCBI Taxonomy" id="1387186"/>
    <lineage>
        <taxon>Bacteria</taxon>
        <taxon>Pseudomonadati</taxon>
        <taxon>Pseudomonadota</taxon>
        <taxon>Alphaproteobacteria</taxon>
        <taxon>Hyphomicrobiales</taxon>
        <taxon>Rhizobiaceae</taxon>
        <taxon>Rhizobium/Agrobacterium group</taxon>
        <taxon>Rhizobium</taxon>
    </lineage>
</organism>
<dbReference type="GO" id="GO:0006355">
    <property type="term" value="P:regulation of DNA-templated transcription"/>
    <property type="evidence" value="ECO:0007669"/>
    <property type="project" value="InterPro"/>
</dbReference>